<evidence type="ECO:0000313" key="1">
    <source>
        <dbReference type="EMBL" id="KAJ4969812.1"/>
    </source>
</evidence>
<reference evidence="1" key="1">
    <citation type="journal article" date="2023" name="Plant J.">
        <title>The genome of the king protea, Protea cynaroides.</title>
        <authorList>
            <person name="Chang J."/>
            <person name="Duong T.A."/>
            <person name="Schoeman C."/>
            <person name="Ma X."/>
            <person name="Roodt D."/>
            <person name="Barker N."/>
            <person name="Li Z."/>
            <person name="Van de Peer Y."/>
            <person name="Mizrachi E."/>
        </authorList>
    </citation>
    <scope>NUCLEOTIDE SEQUENCE</scope>
    <source>
        <tissue evidence="1">Young leaves</tissue>
    </source>
</reference>
<accession>A0A9Q0KFY7</accession>
<proteinExistence type="predicted"/>
<dbReference type="Proteomes" id="UP001141806">
    <property type="component" value="Unassembled WGS sequence"/>
</dbReference>
<keyword evidence="2" id="KW-1185">Reference proteome</keyword>
<protein>
    <submittedName>
        <fullName evidence="1">Uncharacterized protein</fullName>
    </submittedName>
</protein>
<comment type="caution">
    <text evidence="1">The sequence shown here is derived from an EMBL/GenBank/DDBJ whole genome shotgun (WGS) entry which is preliminary data.</text>
</comment>
<dbReference type="EMBL" id="JAMYWD010000005">
    <property type="protein sequence ID" value="KAJ4969812.1"/>
    <property type="molecule type" value="Genomic_DNA"/>
</dbReference>
<gene>
    <name evidence="1" type="ORF">NE237_002911</name>
</gene>
<name>A0A9Q0KFY7_9MAGN</name>
<sequence>MGFGGVCWVDAWSRVRCCHEVHSCGKDSGLRRCARDDIGLQQVAYGLVIWVGGVNYCRRCIGVAGSGQHRWGVFSGIGKGGLGVDGNTSSVVLWDREVWLHLRFYDPLLGPSGQQSALMNGAPFLAMVSAVSSIEVVPRVSSAMVFMTGSGDLSHGGGGNGVTVSTSGDSQ</sequence>
<organism evidence="1 2">
    <name type="scientific">Protea cynaroides</name>
    <dbReference type="NCBI Taxonomy" id="273540"/>
    <lineage>
        <taxon>Eukaryota</taxon>
        <taxon>Viridiplantae</taxon>
        <taxon>Streptophyta</taxon>
        <taxon>Embryophyta</taxon>
        <taxon>Tracheophyta</taxon>
        <taxon>Spermatophyta</taxon>
        <taxon>Magnoliopsida</taxon>
        <taxon>Proteales</taxon>
        <taxon>Proteaceae</taxon>
        <taxon>Protea</taxon>
    </lineage>
</organism>
<evidence type="ECO:0000313" key="2">
    <source>
        <dbReference type="Proteomes" id="UP001141806"/>
    </source>
</evidence>
<dbReference type="AlphaFoldDB" id="A0A9Q0KFY7"/>